<sequence>MSHVFFSLPGVMYRCESTSLHFPACTLTIAHSRSASLPSTTSEWRAEPLQVSHLRYETHFVPDRREASHP</sequence>
<evidence type="ECO:0000313" key="1">
    <source>
        <dbReference type="EMBL" id="MPC14564.1"/>
    </source>
</evidence>
<dbReference type="AlphaFoldDB" id="A0A5B7D0V8"/>
<dbReference type="EMBL" id="VSRR010000361">
    <property type="protein sequence ID" value="MPC14564.1"/>
    <property type="molecule type" value="Genomic_DNA"/>
</dbReference>
<organism evidence="1 2">
    <name type="scientific">Portunus trituberculatus</name>
    <name type="common">Swimming crab</name>
    <name type="synonym">Neptunus trituberculatus</name>
    <dbReference type="NCBI Taxonomy" id="210409"/>
    <lineage>
        <taxon>Eukaryota</taxon>
        <taxon>Metazoa</taxon>
        <taxon>Ecdysozoa</taxon>
        <taxon>Arthropoda</taxon>
        <taxon>Crustacea</taxon>
        <taxon>Multicrustacea</taxon>
        <taxon>Malacostraca</taxon>
        <taxon>Eumalacostraca</taxon>
        <taxon>Eucarida</taxon>
        <taxon>Decapoda</taxon>
        <taxon>Pleocyemata</taxon>
        <taxon>Brachyura</taxon>
        <taxon>Eubrachyura</taxon>
        <taxon>Portunoidea</taxon>
        <taxon>Portunidae</taxon>
        <taxon>Portuninae</taxon>
        <taxon>Portunus</taxon>
    </lineage>
</organism>
<gene>
    <name evidence="1" type="ORF">E2C01_007332</name>
</gene>
<keyword evidence="2" id="KW-1185">Reference proteome</keyword>
<name>A0A5B7D0V8_PORTR</name>
<accession>A0A5B7D0V8</accession>
<reference evidence="1 2" key="1">
    <citation type="submission" date="2019-05" db="EMBL/GenBank/DDBJ databases">
        <title>Another draft genome of Portunus trituberculatus and its Hox gene families provides insights of decapod evolution.</title>
        <authorList>
            <person name="Jeong J.-H."/>
            <person name="Song I."/>
            <person name="Kim S."/>
            <person name="Choi T."/>
            <person name="Kim D."/>
            <person name="Ryu S."/>
            <person name="Kim W."/>
        </authorList>
    </citation>
    <scope>NUCLEOTIDE SEQUENCE [LARGE SCALE GENOMIC DNA]</scope>
    <source>
        <tissue evidence="1">Muscle</tissue>
    </source>
</reference>
<proteinExistence type="predicted"/>
<evidence type="ECO:0000313" key="2">
    <source>
        <dbReference type="Proteomes" id="UP000324222"/>
    </source>
</evidence>
<protein>
    <submittedName>
        <fullName evidence="1">Uncharacterized protein</fullName>
    </submittedName>
</protein>
<comment type="caution">
    <text evidence="1">The sequence shown here is derived from an EMBL/GenBank/DDBJ whole genome shotgun (WGS) entry which is preliminary data.</text>
</comment>
<dbReference type="Proteomes" id="UP000324222">
    <property type="component" value="Unassembled WGS sequence"/>
</dbReference>